<feature type="transmembrane region" description="Helical" evidence="8">
    <location>
        <begin position="122"/>
        <end position="141"/>
    </location>
</feature>
<evidence type="ECO:0000256" key="4">
    <source>
        <dbReference type="ARBA" id="ARBA00022544"/>
    </source>
</evidence>
<dbReference type="NCBIfam" id="TIGR00912">
    <property type="entry name" value="2A0309"/>
    <property type="match status" value="1"/>
</dbReference>
<comment type="subcellular location">
    <subcellularLocation>
        <location evidence="1">Membrane</location>
        <topology evidence="1">Multi-pass membrane protein</topology>
    </subcellularLocation>
</comment>
<keyword evidence="7 8" id="KW-0472">Membrane</keyword>
<dbReference type="GO" id="GO:0009847">
    <property type="term" value="P:spore germination"/>
    <property type="evidence" value="ECO:0007669"/>
    <property type="project" value="InterPro"/>
</dbReference>
<evidence type="ECO:0000256" key="1">
    <source>
        <dbReference type="ARBA" id="ARBA00004141"/>
    </source>
</evidence>
<keyword evidence="3" id="KW-0813">Transport</keyword>
<feature type="transmembrane region" description="Helical" evidence="8">
    <location>
        <begin position="340"/>
        <end position="358"/>
    </location>
</feature>
<dbReference type="Proteomes" id="UP000215509">
    <property type="component" value="Unassembled WGS sequence"/>
</dbReference>
<keyword evidence="10" id="KW-1185">Reference proteome</keyword>
<dbReference type="PANTHER" id="PTHR34975:SF2">
    <property type="entry name" value="SPORE GERMINATION PROTEIN A2"/>
    <property type="match status" value="1"/>
</dbReference>
<dbReference type="RefSeq" id="WP_094016041.1">
    <property type="nucleotide sequence ID" value="NZ_NMQW01000023.1"/>
</dbReference>
<dbReference type="InterPro" id="IPR004761">
    <property type="entry name" value="Spore_GerAB"/>
</dbReference>
<dbReference type="GO" id="GO:0016020">
    <property type="term" value="C:membrane"/>
    <property type="evidence" value="ECO:0007669"/>
    <property type="project" value="UniProtKB-SubCell"/>
</dbReference>
<comment type="caution">
    <text evidence="9">The sequence shown here is derived from an EMBL/GenBank/DDBJ whole genome shotgun (WGS) entry which is preliminary data.</text>
</comment>
<organism evidence="9 10">
    <name type="scientific">Paenibacillus rigui</name>
    <dbReference type="NCBI Taxonomy" id="554312"/>
    <lineage>
        <taxon>Bacteria</taxon>
        <taxon>Bacillati</taxon>
        <taxon>Bacillota</taxon>
        <taxon>Bacilli</taxon>
        <taxon>Bacillales</taxon>
        <taxon>Paenibacillaceae</taxon>
        <taxon>Paenibacillus</taxon>
    </lineage>
</organism>
<evidence type="ECO:0000256" key="2">
    <source>
        <dbReference type="ARBA" id="ARBA00007998"/>
    </source>
</evidence>
<feature type="transmembrane region" description="Helical" evidence="8">
    <location>
        <begin position="307"/>
        <end position="328"/>
    </location>
</feature>
<dbReference type="PANTHER" id="PTHR34975">
    <property type="entry name" value="SPORE GERMINATION PROTEIN A2"/>
    <property type="match status" value="1"/>
</dbReference>
<evidence type="ECO:0000256" key="5">
    <source>
        <dbReference type="ARBA" id="ARBA00022692"/>
    </source>
</evidence>
<evidence type="ECO:0000313" key="9">
    <source>
        <dbReference type="EMBL" id="OXM85276.1"/>
    </source>
</evidence>
<sequence length="366" mass="40656">MLEKGKINSRQLKILAMLYTLGSAILIVPSGLTAASKQDAWIAAIVGCALGLSLLLLYNALGTRYPEQTLIQYSQVVLGRWAGTAVGILYFLFFFLLSSLVLRNIGDFITSITLPETPIQAVHIMFLLIVIIGARLGLEVFARASEIFFPWILLLLLVLVICISPQIHAYKMLPMFEEGIKPILKGSLSILGIPYLELVVFLMLYPYVNKVGKAGKALFTGALLGGIVLIVITMMCILVLGADFTARHAFPSYTLAKKIHFGEFIQRIEVFMGITWFLTIYFKLIICFYASVLSLAQLCRLRSYKPLTLPMGLILTVLSLIVYPNIVYFRNFASKIWTPYALTFGLALPLLLFIVSSIRNKAKAQG</sequence>
<dbReference type="Pfam" id="PF03845">
    <property type="entry name" value="Spore_permease"/>
    <property type="match status" value="1"/>
</dbReference>
<feature type="transmembrane region" description="Helical" evidence="8">
    <location>
        <begin position="217"/>
        <end position="242"/>
    </location>
</feature>
<keyword evidence="5 8" id="KW-0812">Transmembrane</keyword>
<keyword evidence="4" id="KW-0309">Germination</keyword>
<gene>
    <name evidence="9" type="ORF">CF651_16945</name>
</gene>
<proteinExistence type="inferred from homology"/>
<name>A0A229UP81_9BACL</name>
<dbReference type="EMBL" id="NMQW01000023">
    <property type="protein sequence ID" value="OXM85276.1"/>
    <property type="molecule type" value="Genomic_DNA"/>
</dbReference>
<reference evidence="9 10" key="1">
    <citation type="submission" date="2017-07" db="EMBL/GenBank/DDBJ databases">
        <title>Genome sequencing and assembly of Paenibacillus rigui.</title>
        <authorList>
            <person name="Mayilraj S."/>
        </authorList>
    </citation>
    <scope>NUCLEOTIDE SEQUENCE [LARGE SCALE GENOMIC DNA]</scope>
    <source>
        <strain evidence="9 10">JCM 16352</strain>
    </source>
</reference>
<feature type="transmembrane region" description="Helical" evidence="8">
    <location>
        <begin position="187"/>
        <end position="205"/>
    </location>
</feature>
<feature type="transmembrane region" description="Helical" evidence="8">
    <location>
        <begin position="12"/>
        <end position="34"/>
    </location>
</feature>
<evidence type="ECO:0000313" key="10">
    <source>
        <dbReference type="Proteomes" id="UP000215509"/>
    </source>
</evidence>
<feature type="transmembrane region" description="Helical" evidence="8">
    <location>
        <begin position="40"/>
        <end position="61"/>
    </location>
</feature>
<evidence type="ECO:0000256" key="8">
    <source>
        <dbReference type="SAM" id="Phobius"/>
    </source>
</evidence>
<accession>A0A229UP81</accession>
<dbReference type="OrthoDB" id="2078716at2"/>
<protein>
    <submittedName>
        <fullName evidence="9">Spore gernimation protein</fullName>
    </submittedName>
</protein>
<feature type="transmembrane region" description="Helical" evidence="8">
    <location>
        <begin position="81"/>
        <end position="102"/>
    </location>
</feature>
<keyword evidence="6 8" id="KW-1133">Transmembrane helix</keyword>
<evidence type="ECO:0000256" key="6">
    <source>
        <dbReference type="ARBA" id="ARBA00022989"/>
    </source>
</evidence>
<evidence type="ECO:0000256" key="7">
    <source>
        <dbReference type="ARBA" id="ARBA00023136"/>
    </source>
</evidence>
<dbReference type="AlphaFoldDB" id="A0A229UP81"/>
<comment type="similarity">
    <text evidence="2">Belongs to the amino acid-polyamine-organocation (APC) superfamily. Spore germination protein (SGP) (TC 2.A.3.9) family.</text>
</comment>
<feature type="transmembrane region" description="Helical" evidence="8">
    <location>
        <begin position="148"/>
        <end position="167"/>
    </location>
</feature>
<evidence type="ECO:0000256" key="3">
    <source>
        <dbReference type="ARBA" id="ARBA00022448"/>
    </source>
</evidence>
<dbReference type="Gene3D" id="1.20.1740.10">
    <property type="entry name" value="Amino acid/polyamine transporter I"/>
    <property type="match status" value="1"/>
</dbReference>
<feature type="transmembrane region" description="Helical" evidence="8">
    <location>
        <begin position="274"/>
        <end position="295"/>
    </location>
</feature>